<feature type="domain" description="ABC transmembrane type-1" evidence="11">
    <location>
        <begin position="57"/>
        <end position="258"/>
    </location>
</feature>
<dbReference type="EMBL" id="LQBL01000011">
    <property type="protein sequence ID" value="KUG56759.1"/>
    <property type="molecule type" value="Genomic_DNA"/>
</dbReference>
<accession>A0A0W8IA60</accession>
<protein>
    <recommendedName>
        <fullName evidence="10">Molybdenum transport system permease</fullName>
    </recommendedName>
</protein>
<sequence length="266" mass="27886">MRAAPTRERPTTGSWSLRVPALIGIAFVVVPLLALLARTDWPQLGTHLSSPVVGQSLRLSAVTTSATMVLVWLLGTPLAWLLARSDHPLTAWARAVITVPLVLPPVVGGVALLMAWGRRGVVGGPLEAWFGITVPFTTVAVVMAELFVALPFYVVSVEGAMRGLDRRVDQVAATLGAGPVRTFVHVVVPLVLPGIAAGSALAWARALGEFGATITFAGSFPGRTQTAPLGVYAALEQDPDAALALSVVMLAVSVLVLGGLRSRWLR</sequence>
<dbReference type="OrthoDB" id="9774448at2"/>
<dbReference type="RefSeq" id="WP_058890507.1">
    <property type="nucleotide sequence ID" value="NZ_LQBL01000011.1"/>
</dbReference>
<dbReference type="Gene3D" id="1.10.3720.10">
    <property type="entry name" value="MetI-like"/>
    <property type="match status" value="1"/>
</dbReference>
<evidence type="ECO:0000313" key="13">
    <source>
        <dbReference type="Proteomes" id="UP000054837"/>
    </source>
</evidence>
<feature type="transmembrane region" description="Helical" evidence="9">
    <location>
        <begin position="59"/>
        <end position="83"/>
    </location>
</feature>
<dbReference type="NCBIfam" id="TIGR02141">
    <property type="entry name" value="modB_ABC"/>
    <property type="match status" value="1"/>
</dbReference>
<dbReference type="GO" id="GO:0015098">
    <property type="term" value="F:molybdate ion transmembrane transporter activity"/>
    <property type="evidence" value="ECO:0007669"/>
    <property type="project" value="UniProtKB-UniRule"/>
</dbReference>
<dbReference type="InterPro" id="IPR000515">
    <property type="entry name" value="MetI-like"/>
</dbReference>
<dbReference type="PANTHER" id="PTHR30183:SF3">
    <property type="entry name" value="MOLYBDENUM TRANSPORT SYSTEM PERMEASE PROTEIN MODB"/>
    <property type="match status" value="1"/>
</dbReference>
<comment type="subcellular location">
    <subcellularLocation>
        <location evidence="1 9">Cell membrane</location>
        <topology evidence="1 9">Multi-pass membrane protein</topology>
    </subcellularLocation>
</comment>
<proteinExistence type="inferred from homology"/>
<feature type="transmembrane region" description="Helical" evidence="9">
    <location>
        <begin position="95"/>
        <end position="116"/>
    </location>
</feature>
<evidence type="ECO:0000256" key="7">
    <source>
        <dbReference type="ARBA" id="ARBA00022989"/>
    </source>
</evidence>
<dbReference type="AlphaFoldDB" id="A0A0W8IA60"/>
<evidence type="ECO:0000256" key="4">
    <source>
        <dbReference type="ARBA" id="ARBA00022475"/>
    </source>
</evidence>
<evidence type="ECO:0000256" key="2">
    <source>
        <dbReference type="ARBA" id="ARBA00007069"/>
    </source>
</evidence>
<evidence type="ECO:0000256" key="6">
    <source>
        <dbReference type="ARBA" id="ARBA00022692"/>
    </source>
</evidence>
<keyword evidence="7 9" id="KW-1133">Transmembrane helix</keyword>
<feature type="transmembrane region" description="Helical" evidence="9">
    <location>
        <begin position="183"/>
        <end position="204"/>
    </location>
</feature>
<evidence type="ECO:0000256" key="8">
    <source>
        <dbReference type="ARBA" id="ARBA00023136"/>
    </source>
</evidence>
<name>A0A0W8IA60_9MICO</name>
<dbReference type="Proteomes" id="UP000054837">
    <property type="component" value="Unassembled WGS sequence"/>
</dbReference>
<organism evidence="12 13">
    <name type="scientific">Serinicoccus chungangensis</name>
    <dbReference type="NCBI Taxonomy" id="767452"/>
    <lineage>
        <taxon>Bacteria</taxon>
        <taxon>Bacillati</taxon>
        <taxon>Actinomycetota</taxon>
        <taxon>Actinomycetes</taxon>
        <taxon>Micrococcales</taxon>
        <taxon>Ornithinimicrobiaceae</taxon>
        <taxon>Serinicoccus</taxon>
    </lineage>
</organism>
<comment type="caution">
    <text evidence="12">The sequence shown here is derived from an EMBL/GenBank/DDBJ whole genome shotgun (WGS) entry which is preliminary data.</text>
</comment>
<dbReference type="InterPro" id="IPR006469">
    <property type="entry name" value="NifC_ABC_porter"/>
</dbReference>
<dbReference type="GO" id="GO:0005886">
    <property type="term" value="C:plasma membrane"/>
    <property type="evidence" value="ECO:0007669"/>
    <property type="project" value="UniProtKB-SubCell"/>
</dbReference>
<evidence type="ECO:0000256" key="9">
    <source>
        <dbReference type="RuleBase" id="RU363032"/>
    </source>
</evidence>
<evidence type="ECO:0000256" key="5">
    <source>
        <dbReference type="ARBA" id="ARBA00022505"/>
    </source>
</evidence>
<keyword evidence="3 9" id="KW-0813">Transport</keyword>
<keyword evidence="4 10" id="KW-1003">Cell membrane</keyword>
<evidence type="ECO:0000256" key="1">
    <source>
        <dbReference type="ARBA" id="ARBA00004651"/>
    </source>
</evidence>
<evidence type="ECO:0000313" key="12">
    <source>
        <dbReference type="EMBL" id="KUG56759.1"/>
    </source>
</evidence>
<feature type="transmembrane region" description="Helical" evidence="9">
    <location>
        <begin position="241"/>
        <end position="260"/>
    </location>
</feature>
<reference evidence="12 13" key="1">
    <citation type="submission" date="2015-12" db="EMBL/GenBank/DDBJ databases">
        <title>Serinicoccus chungangenesis strain CD08_5 genome sequencing and assembly.</title>
        <authorList>
            <person name="Chander A.M."/>
            <person name="Kaur G."/>
            <person name="Nair G.R."/>
            <person name="Dhawan D.K."/>
            <person name="Kochhar R.K."/>
            <person name="Mayilraj S."/>
            <person name="Bhadada S.K."/>
        </authorList>
    </citation>
    <scope>NUCLEOTIDE SEQUENCE [LARGE SCALE GENOMIC DNA]</scope>
    <source>
        <strain evidence="12 13">CD08_5</strain>
    </source>
</reference>
<comment type="similarity">
    <text evidence="2 10">Belongs to the binding-protein-dependent transport system permease family. CysTW subfamily.</text>
</comment>
<gene>
    <name evidence="12" type="ORF">AVL62_11470</name>
</gene>
<feature type="transmembrane region" description="Helical" evidence="9">
    <location>
        <begin position="21"/>
        <end position="39"/>
    </location>
</feature>
<feature type="transmembrane region" description="Helical" evidence="9">
    <location>
        <begin position="128"/>
        <end position="157"/>
    </location>
</feature>
<dbReference type="NCBIfam" id="TIGR01581">
    <property type="entry name" value="Mo_ABC_porter"/>
    <property type="match status" value="1"/>
</dbReference>
<dbReference type="PROSITE" id="PS50928">
    <property type="entry name" value="ABC_TM1"/>
    <property type="match status" value="1"/>
</dbReference>
<keyword evidence="8 9" id="KW-0472">Membrane</keyword>
<evidence type="ECO:0000256" key="10">
    <source>
        <dbReference type="RuleBase" id="RU365097"/>
    </source>
</evidence>
<comment type="function">
    <text evidence="10">Part of the binding-protein-dependent transport system for molybdenum; probably responsible for the translocation of the substrate across the membrane.</text>
</comment>
<evidence type="ECO:0000259" key="11">
    <source>
        <dbReference type="PROSITE" id="PS50928"/>
    </source>
</evidence>
<dbReference type="STRING" id="767452.AVL62_11470"/>
<dbReference type="CDD" id="cd06261">
    <property type="entry name" value="TM_PBP2"/>
    <property type="match status" value="1"/>
</dbReference>
<dbReference type="Pfam" id="PF00528">
    <property type="entry name" value="BPD_transp_1"/>
    <property type="match status" value="1"/>
</dbReference>
<dbReference type="SUPFAM" id="SSF161098">
    <property type="entry name" value="MetI-like"/>
    <property type="match status" value="1"/>
</dbReference>
<evidence type="ECO:0000256" key="3">
    <source>
        <dbReference type="ARBA" id="ARBA00022448"/>
    </source>
</evidence>
<dbReference type="InterPro" id="IPR035906">
    <property type="entry name" value="MetI-like_sf"/>
</dbReference>
<dbReference type="InterPro" id="IPR011867">
    <property type="entry name" value="ModB_ABC"/>
</dbReference>
<keyword evidence="13" id="KW-1185">Reference proteome</keyword>
<keyword evidence="6 9" id="KW-0812">Transmembrane</keyword>
<dbReference type="PANTHER" id="PTHR30183">
    <property type="entry name" value="MOLYBDENUM TRANSPORT SYSTEM PERMEASE PROTEIN MODB"/>
    <property type="match status" value="1"/>
</dbReference>
<keyword evidence="5 10" id="KW-0500">Molybdenum</keyword>